<organism evidence="4">
    <name type="scientific">viral metagenome</name>
    <dbReference type="NCBI Taxonomy" id="1070528"/>
    <lineage>
        <taxon>unclassified sequences</taxon>
        <taxon>metagenomes</taxon>
        <taxon>organismal metagenomes</taxon>
    </lineage>
</organism>
<dbReference type="EMBL" id="MN740178">
    <property type="protein sequence ID" value="QHT92138.1"/>
    <property type="molecule type" value="Genomic_DNA"/>
</dbReference>
<evidence type="ECO:0000256" key="3">
    <source>
        <dbReference type="ARBA" id="ARBA00023288"/>
    </source>
</evidence>
<comment type="subcellular location">
    <subcellularLocation>
        <location evidence="1">Membrane</location>
    </subcellularLocation>
</comment>
<reference evidence="4" key="1">
    <citation type="journal article" date="2020" name="Nature">
        <title>Giant virus diversity and host interactions through global metagenomics.</title>
        <authorList>
            <person name="Schulz F."/>
            <person name="Roux S."/>
            <person name="Paez-Espino D."/>
            <person name="Jungbluth S."/>
            <person name="Walsh D.A."/>
            <person name="Denef V.J."/>
            <person name="McMahon K.D."/>
            <person name="Konstantinidis K.T."/>
            <person name="Eloe-Fadrosh E.A."/>
            <person name="Kyrpides N.C."/>
            <person name="Woyke T."/>
        </authorList>
    </citation>
    <scope>NUCLEOTIDE SEQUENCE</scope>
    <source>
        <strain evidence="4">GVMAG-M-3300023184-86</strain>
    </source>
</reference>
<evidence type="ECO:0008006" key="5">
    <source>
        <dbReference type="Google" id="ProtNLM"/>
    </source>
</evidence>
<proteinExistence type="predicted"/>
<protein>
    <recommendedName>
        <fullName evidence="5">Autophagy-related protein</fullName>
    </recommendedName>
</protein>
<dbReference type="Gene3D" id="3.10.20.90">
    <property type="entry name" value="Phosphatidylinositol 3-kinase Catalytic Subunit, Chain A, domain 1"/>
    <property type="match status" value="1"/>
</dbReference>
<keyword evidence="2" id="KW-0472">Membrane</keyword>
<sequence>MNYKNKFSFTERYNEACKIIQKYPYRIPIICERYQKSINIPQIKKTKYLVPFDLLVGHFLYIIRQNINISSEVALYIFISNTIPPTSTSMITLYENYKDEDGFLYINYSTENTFG</sequence>
<dbReference type="InterPro" id="IPR029071">
    <property type="entry name" value="Ubiquitin-like_domsf"/>
</dbReference>
<evidence type="ECO:0000313" key="4">
    <source>
        <dbReference type="EMBL" id="QHT92138.1"/>
    </source>
</evidence>
<name>A0A6C0IG23_9ZZZZ</name>
<evidence type="ECO:0000256" key="2">
    <source>
        <dbReference type="ARBA" id="ARBA00023136"/>
    </source>
</evidence>
<dbReference type="Pfam" id="PF02991">
    <property type="entry name" value="ATG8"/>
    <property type="match status" value="1"/>
</dbReference>
<dbReference type="GO" id="GO:0016020">
    <property type="term" value="C:membrane"/>
    <property type="evidence" value="ECO:0007669"/>
    <property type="project" value="UniProtKB-SubCell"/>
</dbReference>
<dbReference type="PANTHER" id="PTHR10969">
    <property type="entry name" value="MICROTUBULE-ASSOCIATED PROTEINS 1A/1B LIGHT CHAIN 3-RELATED"/>
    <property type="match status" value="1"/>
</dbReference>
<dbReference type="SUPFAM" id="SSF54236">
    <property type="entry name" value="Ubiquitin-like"/>
    <property type="match status" value="1"/>
</dbReference>
<dbReference type="AlphaFoldDB" id="A0A6C0IG23"/>
<keyword evidence="3" id="KW-0449">Lipoprotein</keyword>
<dbReference type="InterPro" id="IPR004241">
    <property type="entry name" value="Atg8-like"/>
</dbReference>
<evidence type="ECO:0000256" key="1">
    <source>
        <dbReference type="ARBA" id="ARBA00004370"/>
    </source>
</evidence>
<accession>A0A6C0IG23</accession>